<dbReference type="Pfam" id="PF00480">
    <property type="entry name" value="ROK"/>
    <property type="match status" value="1"/>
</dbReference>
<evidence type="ECO:0000256" key="1">
    <source>
        <dbReference type="ARBA" id="ARBA00001946"/>
    </source>
</evidence>
<dbReference type="AlphaFoldDB" id="A0A1L8WQV2"/>
<protein>
    <recommendedName>
        <fullName evidence="13">Fructokinase</fullName>
        <ecNumber evidence="11">2.7.1.4</ecNumber>
    </recommendedName>
</protein>
<keyword evidence="7" id="KW-0862">Zinc</keyword>
<evidence type="ECO:0000256" key="13">
    <source>
        <dbReference type="ARBA" id="ARBA00074653"/>
    </source>
</evidence>
<evidence type="ECO:0000256" key="11">
    <source>
        <dbReference type="ARBA" id="ARBA00038887"/>
    </source>
</evidence>
<evidence type="ECO:0000313" key="14">
    <source>
        <dbReference type="EMBL" id="OJG83365.1"/>
    </source>
</evidence>
<dbReference type="PANTHER" id="PTHR42742:SF3">
    <property type="entry name" value="FRUCTOKINASE"/>
    <property type="match status" value="1"/>
</dbReference>
<evidence type="ECO:0000256" key="6">
    <source>
        <dbReference type="ARBA" id="ARBA00022777"/>
    </source>
</evidence>
<evidence type="ECO:0000256" key="3">
    <source>
        <dbReference type="ARBA" id="ARBA00022679"/>
    </source>
</evidence>
<keyword evidence="6 14" id="KW-0418">Kinase</keyword>
<dbReference type="GO" id="GO:0005524">
    <property type="term" value="F:ATP binding"/>
    <property type="evidence" value="ECO:0007669"/>
    <property type="project" value="UniProtKB-KW"/>
</dbReference>
<keyword evidence="3" id="KW-0808">Transferase</keyword>
<dbReference type="Proteomes" id="UP000182152">
    <property type="component" value="Unassembled WGS sequence"/>
</dbReference>
<reference evidence="14 15" key="1">
    <citation type="submission" date="2014-12" db="EMBL/GenBank/DDBJ databases">
        <title>Draft genome sequences of 29 type strains of Enterococci.</title>
        <authorList>
            <person name="Zhong Z."/>
            <person name="Sun Z."/>
            <person name="Liu W."/>
            <person name="Zhang W."/>
            <person name="Zhang H."/>
        </authorList>
    </citation>
    <scope>NUCLEOTIDE SEQUENCE [LARGE SCALE GENOMIC DNA]</scope>
    <source>
        <strain evidence="14 15">DSM 15687</strain>
    </source>
</reference>
<sequence>MYGGIEAGGTKFVCAVSNEGVIIEKISIPTTTPEETVKHVLEFFDQYEVDALGIGSFGPIGINKNAENYGYVLATPKKGWTNYNFLGTIKKHYAVPIAWTTDVNAAAYGELVKGAAKGKKSCIYLTVGTGIGAGVVIEDNIFSGIAHPEMGHIWVKRHSKDVYEGTCPYHKDCLEGLAAGPSIKARTGIKGQNLPKDHPVWEIQAFYIAQALINYTLTLAPEKIILGGGVMNQEHLLQKIRQQFVKQMNGYMETPAINEYIVRWGLPNESGIIGSLLLAEKEYKKKNNNQ</sequence>
<evidence type="ECO:0000256" key="4">
    <source>
        <dbReference type="ARBA" id="ARBA00022723"/>
    </source>
</evidence>
<dbReference type="PANTHER" id="PTHR42742">
    <property type="entry name" value="TRANSCRIPTIONAL REPRESSOR MPRA"/>
    <property type="match status" value="1"/>
</dbReference>
<evidence type="ECO:0000256" key="5">
    <source>
        <dbReference type="ARBA" id="ARBA00022741"/>
    </source>
</evidence>
<name>A0A1L8WQV2_9ENTE</name>
<evidence type="ECO:0000256" key="12">
    <source>
        <dbReference type="ARBA" id="ARBA00048451"/>
    </source>
</evidence>
<evidence type="ECO:0000256" key="7">
    <source>
        <dbReference type="ARBA" id="ARBA00022833"/>
    </source>
</evidence>
<dbReference type="FunFam" id="3.30.420.40:FF:000153">
    <property type="entry name" value="Putative fructokinase"/>
    <property type="match status" value="1"/>
</dbReference>
<dbReference type="Gene3D" id="3.30.420.40">
    <property type="match status" value="2"/>
</dbReference>
<proteinExistence type="inferred from homology"/>
<evidence type="ECO:0000256" key="8">
    <source>
        <dbReference type="ARBA" id="ARBA00022840"/>
    </source>
</evidence>
<dbReference type="FunFam" id="3.30.420.40:FF:000136">
    <property type="entry name" value="Putative fructokinase"/>
    <property type="match status" value="1"/>
</dbReference>
<dbReference type="STRING" id="150033.RV14_GL001723"/>
<dbReference type="InterPro" id="IPR051804">
    <property type="entry name" value="Carb_Metab_Reg_Kinase/Isom"/>
</dbReference>
<keyword evidence="9" id="KW-0460">Magnesium</keyword>
<accession>A0A1L8WQV2</accession>
<dbReference type="GO" id="GO:0046872">
    <property type="term" value="F:metal ion binding"/>
    <property type="evidence" value="ECO:0007669"/>
    <property type="project" value="UniProtKB-KW"/>
</dbReference>
<gene>
    <name evidence="14" type="ORF">RV14_GL001723</name>
</gene>
<dbReference type="InterPro" id="IPR049874">
    <property type="entry name" value="ROK_cs"/>
</dbReference>
<dbReference type="PROSITE" id="PS01125">
    <property type="entry name" value="ROK"/>
    <property type="match status" value="1"/>
</dbReference>
<dbReference type="RefSeq" id="WP_071854831.1">
    <property type="nucleotide sequence ID" value="NZ_JXLB01000004.1"/>
</dbReference>
<evidence type="ECO:0000256" key="2">
    <source>
        <dbReference type="ARBA" id="ARBA00006479"/>
    </source>
</evidence>
<comment type="cofactor">
    <cofactor evidence="1">
        <name>Mg(2+)</name>
        <dbReference type="ChEBI" id="CHEBI:18420"/>
    </cofactor>
</comment>
<dbReference type="SUPFAM" id="SSF53067">
    <property type="entry name" value="Actin-like ATPase domain"/>
    <property type="match status" value="1"/>
</dbReference>
<evidence type="ECO:0000313" key="15">
    <source>
        <dbReference type="Proteomes" id="UP000182152"/>
    </source>
</evidence>
<keyword evidence="8" id="KW-0067">ATP-binding</keyword>
<comment type="catalytic activity">
    <reaction evidence="12">
        <text>D-fructose + ATP = D-fructose 6-phosphate + ADP + H(+)</text>
        <dbReference type="Rhea" id="RHEA:16125"/>
        <dbReference type="ChEBI" id="CHEBI:15378"/>
        <dbReference type="ChEBI" id="CHEBI:30616"/>
        <dbReference type="ChEBI" id="CHEBI:37721"/>
        <dbReference type="ChEBI" id="CHEBI:61527"/>
        <dbReference type="ChEBI" id="CHEBI:456216"/>
        <dbReference type="EC" id="2.7.1.4"/>
    </reaction>
</comment>
<keyword evidence="4" id="KW-0479">Metal-binding</keyword>
<dbReference type="CDD" id="cd24067">
    <property type="entry name" value="ASKHA_NBD_ROK_BsFRK-like"/>
    <property type="match status" value="1"/>
</dbReference>
<comment type="caution">
    <text evidence="14">The sequence shown here is derived from an EMBL/GenBank/DDBJ whole genome shotgun (WGS) entry which is preliminary data.</text>
</comment>
<keyword evidence="10" id="KW-0119">Carbohydrate metabolism</keyword>
<dbReference type="GO" id="GO:0008865">
    <property type="term" value="F:fructokinase activity"/>
    <property type="evidence" value="ECO:0007669"/>
    <property type="project" value="UniProtKB-EC"/>
</dbReference>
<keyword evidence="5" id="KW-0547">Nucleotide-binding</keyword>
<dbReference type="InterPro" id="IPR043129">
    <property type="entry name" value="ATPase_NBD"/>
</dbReference>
<evidence type="ECO:0000256" key="10">
    <source>
        <dbReference type="ARBA" id="ARBA00023277"/>
    </source>
</evidence>
<evidence type="ECO:0000256" key="9">
    <source>
        <dbReference type="ARBA" id="ARBA00022842"/>
    </source>
</evidence>
<keyword evidence="15" id="KW-1185">Reference proteome</keyword>
<dbReference type="EC" id="2.7.1.4" evidence="11"/>
<organism evidence="14 15">
    <name type="scientific">Enterococcus ratti</name>
    <dbReference type="NCBI Taxonomy" id="150033"/>
    <lineage>
        <taxon>Bacteria</taxon>
        <taxon>Bacillati</taxon>
        <taxon>Bacillota</taxon>
        <taxon>Bacilli</taxon>
        <taxon>Lactobacillales</taxon>
        <taxon>Enterococcaceae</taxon>
        <taxon>Enterococcus</taxon>
    </lineage>
</organism>
<dbReference type="InterPro" id="IPR000600">
    <property type="entry name" value="ROK"/>
</dbReference>
<comment type="similarity">
    <text evidence="2">Belongs to the ROK (NagC/XylR) family.</text>
</comment>
<dbReference type="EMBL" id="JXLB01000004">
    <property type="protein sequence ID" value="OJG83365.1"/>
    <property type="molecule type" value="Genomic_DNA"/>
</dbReference>
<dbReference type="OrthoDB" id="9783435at2"/>